<evidence type="ECO:0000259" key="1">
    <source>
        <dbReference type="Pfam" id="PF15919"/>
    </source>
</evidence>
<accession>A0A2T5GLG1</accession>
<protein>
    <submittedName>
        <fullName evidence="2">Putative RNase H-like HicB family nuclease</fullName>
    </submittedName>
</protein>
<evidence type="ECO:0000313" key="3">
    <source>
        <dbReference type="Proteomes" id="UP000244189"/>
    </source>
</evidence>
<dbReference type="AlphaFoldDB" id="A0A2T5GLG1"/>
<dbReference type="Pfam" id="PF15919">
    <property type="entry name" value="HicB_lk_antitox"/>
    <property type="match status" value="1"/>
</dbReference>
<gene>
    <name evidence="2" type="ORF">C8J26_1865</name>
</gene>
<dbReference type="InterPro" id="IPR051404">
    <property type="entry name" value="TA_system_antitoxin"/>
</dbReference>
<organism evidence="2 3">
    <name type="scientific">Sphingomonas aurantiaca</name>
    <dbReference type="NCBI Taxonomy" id="185949"/>
    <lineage>
        <taxon>Bacteria</taxon>
        <taxon>Pseudomonadati</taxon>
        <taxon>Pseudomonadota</taxon>
        <taxon>Alphaproteobacteria</taxon>
        <taxon>Sphingomonadales</taxon>
        <taxon>Sphingomonadaceae</taxon>
        <taxon>Sphingomonas</taxon>
    </lineage>
</organism>
<sequence>MYGSVASMALVERTVKPQDYEVVIRPLPAVDGGGYLATAPALPGCKSDGDTPQDALANAYDAIACWIEAAEELGRAVPAATRAAA</sequence>
<feature type="domain" description="HicB-like antitoxin of toxin-antitoxin system" evidence="1">
    <location>
        <begin position="30"/>
        <end position="82"/>
    </location>
</feature>
<proteinExistence type="predicted"/>
<dbReference type="EMBL" id="QAOG01000003">
    <property type="protein sequence ID" value="PTQ60156.1"/>
    <property type="molecule type" value="Genomic_DNA"/>
</dbReference>
<dbReference type="PANTHER" id="PTHR34504:SF2">
    <property type="entry name" value="UPF0150 PROTEIN SSL0259"/>
    <property type="match status" value="1"/>
</dbReference>
<dbReference type="InterPro" id="IPR031807">
    <property type="entry name" value="HicB-like"/>
</dbReference>
<dbReference type="SUPFAM" id="SSF143100">
    <property type="entry name" value="TTHA1013/TTHA0281-like"/>
    <property type="match status" value="1"/>
</dbReference>
<comment type="caution">
    <text evidence="2">The sequence shown here is derived from an EMBL/GenBank/DDBJ whole genome shotgun (WGS) entry which is preliminary data.</text>
</comment>
<name>A0A2T5GLG1_9SPHN</name>
<dbReference type="InterPro" id="IPR035069">
    <property type="entry name" value="TTHA1013/TTHA0281-like"/>
</dbReference>
<evidence type="ECO:0000313" key="2">
    <source>
        <dbReference type="EMBL" id="PTQ60156.1"/>
    </source>
</evidence>
<keyword evidence="3" id="KW-1185">Reference proteome</keyword>
<reference evidence="2 3" key="1">
    <citation type="submission" date="2018-04" db="EMBL/GenBank/DDBJ databases">
        <title>Genomic Encyclopedia of Type Strains, Phase III (KMG-III): the genomes of soil and plant-associated and newly described type strains.</title>
        <authorList>
            <person name="Whitman W."/>
        </authorList>
    </citation>
    <scope>NUCLEOTIDE SEQUENCE [LARGE SCALE GENOMIC DNA]</scope>
    <source>
        <strain evidence="2 3">MA101b</strain>
    </source>
</reference>
<dbReference type="Gene3D" id="3.30.160.250">
    <property type="match status" value="1"/>
</dbReference>
<dbReference type="Proteomes" id="UP000244189">
    <property type="component" value="Unassembled WGS sequence"/>
</dbReference>
<dbReference type="PANTHER" id="PTHR34504">
    <property type="entry name" value="ANTITOXIN HICB"/>
    <property type="match status" value="1"/>
</dbReference>